<dbReference type="InterPro" id="IPR042258">
    <property type="entry name" value="DGOK_N"/>
</dbReference>
<dbReference type="EMBL" id="FPIY01000002">
    <property type="protein sequence ID" value="SFW47079.1"/>
    <property type="molecule type" value="Genomic_DNA"/>
</dbReference>
<dbReference type="InterPro" id="IPR007729">
    <property type="entry name" value="DGOK"/>
</dbReference>
<organism evidence="1 2">
    <name type="scientific">Cellulophaga fucicola</name>
    <dbReference type="NCBI Taxonomy" id="76595"/>
    <lineage>
        <taxon>Bacteria</taxon>
        <taxon>Pseudomonadati</taxon>
        <taxon>Bacteroidota</taxon>
        <taxon>Flavobacteriia</taxon>
        <taxon>Flavobacteriales</taxon>
        <taxon>Flavobacteriaceae</taxon>
        <taxon>Cellulophaga</taxon>
    </lineage>
</organism>
<dbReference type="GO" id="GO:0008671">
    <property type="term" value="F:2-dehydro-3-deoxygalactonokinase activity"/>
    <property type="evidence" value="ECO:0007669"/>
    <property type="project" value="InterPro"/>
</dbReference>
<dbReference type="RefSeq" id="WP_072303529.1">
    <property type="nucleotide sequence ID" value="NZ_FPIY01000002.1"/>
</dbReference>
<gene>
    <name evidence="1" type="ORF">SAMN05660313_01898</name>
</gene>
<reference evidence="2" key="1">
    <citation type="submission" date="2016-11" db="EMBL/GenBank/DDBJ databases">
        <authorList>
            <person name="Varghese N."/>
            <person name="Submissions S."/>
        </authorList>
    </citation>
    <scope>NUCLEOTIDE SEQUENCE [LARGE SCALE GENOMIC DNA]</scope>
    <source>
        <strain evidence="2">DSM 24786</strain>
    </source>
</reference>
<keyword evidence="1" id="KW-0808">Transferase</keyword>
<sequence length="319" mass="36241">MALPNYFISCDWGTSNFRLRVVETTTLTILAEHKTDCGIKLLYEKFLKQREKEQTQFFADYLKKQMSSLPKEHQKHIIVAAGMASANIGLFELSYADFPLNASGNNLIWKHLIFNNNLEVLLVSGAKTSSGMMRGEEIQAIGLAQELKEYKKGILLLPGTHSKHITYNKEIYTELKNFMTGELFEVLSKKSILVNSVSTTSSTVLEKPFLEGVQLGLERQLSVSLFSIRAKDLLQTRTKEQNYYFLSGLLIGDEISYLEHTTENIFLVAPDPVFSLYKIALKQIINPKQLILLDDKVLENALLLGQKKILLQYENEQPL</sequence>
<keyword evidence="1" id="KW-0418">Kinase</keyword>
<dbReference type="Gene3D" id="3.30.420.310">
    <property type="entry name" value="2-keto-3-deoxy-galactonokinase, C-terminal domain"/>
    <property type="match status" value="1"/>
</dbReference>
<dbReference type="STRING" id="76595.SAMN05660313_01898"/>
<dbReference type="Pfam" id="PF05035">
    <property type="entry name" value="DGOK"/>
    <property type="match status" value="1"/>
</dbReference>
<proteinExistence type="predicted"/>
<dbReference type="Gene3D" id="3.30.420.300">
    <property type="entry name" value="2-keto-3-deoxy-galactonokinase, substrate binding domain"/>
    <property type="match status" value="1"/>
</dbReference>
<dbReference type="AlphaFoldDB" id="A0A1K1PHJ0"/>
<accession>A0A1K1PHJ0</accession>
<dbReference type="OrthoDB" id="256574at2"/>
<dbReference type="GO" id="GO:0034194">
    <property type="term" value="P:D-galactonate catabolic process"/>
    <property type="evidence" value="ECO:0007669"/>
    <property type="project" value="InterPro"/>
</dbReference>
<evidence type="ECO:0000313" key="1">
    <source>
        <dbReference type="EMBL" id="SFW47079.1"/>
    </source>
</evidence>
<dbReference type="InterPro" id="IPR042257">
    <property type="entry name" value="DGOK_C"/>
</dbReference>
<keyword evidence="2" id="KW-1185">Reference proteome</keyword>
<protein>
    <submittedName>
        <fullName evidence="1">2-dehydro-3-deoxygalactonokinase</fullName>
    </submittedName>
</protein>
<evidence type="ECO:0000313" key="2">
    <source>
        <dbReference type="Proteomes" id="UP000183257"/>
    </source>
</evidence>
<name>A0A1K1PHJ0_9FLAO</name>
<dbReference type="Proteomes" id="UP000183257">
    <property type="component" value="Unassembled WGS sequence"/>
</dbReference>